<keyword evidence="3" id="KW-1185">Reference proteome</keyword>
<feature type="transmembrane region" description="Helical" evidence="1">
    <location>
        <begin position="78"/>
        <end position="101"/>
    </location>
</feature>
<protein>
    <recommendedName>
        <fullName evidence="4">RDD domain-containing protein</fullName>
    </recommendedName>
</protein>
<feature type="transmembrane region" description="Helical" evidence="1">
    <location>
        <begin position="6"/>
        <end position="23"/>
    </location>
</feature>
<keyword evidence="1" id="KW-1133">Transmembrane helix</keyword>
<proteinExistence type="predicted"/>
<feature type="transmembrane region" description="Helical" evidence="1">
    <location>
        <begin position="28"/>
        <end position="47"/>
    </location>
</feature>
<dbReference type="EMBL" id="JBBMFN010000015">
    <property type="protein sequence ID" value="MEQ2465706.1"/>
    <property type="molecule type" value="Genomic_DNA"/>
</dbReference>
<reference evidence="2 3" key="1">
    <citation type="submission" date="2024-03" db="EMBL/GenBank/DDBJ databases">
        <title>Human intestinal bacterial collection.</title>
        <authorList>
            <person name="Pauvert C."/>
            <person name="Hitch T.C.A."/>
            <person name="Clavel T."/>
        </authorList>
    </citation>
    <scope>NUCLEOTIDE SEQUENCE [LARGE SCALE GENOMIC DNA]</scope>
    <source>
        <strain evidence="2 3">CLA-SR-H024</strain>
    </source>
</reference>
<comment type="caution">
    <text evidence="2">The sequence shown here is derived from an EMBL/GenBank/DDBJ whole genome shotgun (WGS) entry which is preliminary data.</text>
</comment>
<dbReference type="PANTHER" id="PTHR40078:SF1">
    <property type="entry name" value="INTEGRAL MEMBRANE PROTEIN"/>
    <property type="match status" value="1"/>
</dbReference>
<evidence type="ECO:0000313" key="3">
    <source>
        <dbReference type="Proteomes" id="UP001465426"/>
    </source>
</evidence>
<keyword evidence="1" id="KW-0812">Transmembrane</keyword>
<dbReference type="Pfam" id="PF19700">
    <property type="entry name" value="DUF6198"/>
    <property type="match status" value="1"/>
</dbReference>
<dbReference type="InterPro" id="IPR038750">
    <property type="entry name" value="YczE/YyaS-like"/>
</dbReference>
<keyword evidence="1" id="KW-0472">Membrane</keyword>
<sequence>MVLVGIFIDFFLLLPIMITPSALFNRWIMFLIGLIIMGYGMGIYISAKLGAGPRDSLMIVLSEKFGGSIAKTRLFMEAMVLIIGWILGGPVSWGTIIYAILIGRIAGWSIPQCTKWTAYILNRNVRTGKNIKQPKMEREAK</sequence>
<evidence type="ECO:0008006" key="4">
    <source>
        <dbReference type="Google" id="ProtNLM"/>
    </source>
</evidence>
<gene>
    <name evidence="2" type="ORF">WMO63_08500</name>
</gene>
<dbReference type="PANTHER" id="PTHR40078">
    <property type="entry name" value="INTEGRAL MEMBRANE PROTEIN-RELATED"/>
    <property type="match status" value="1"/>
</dbReference>
<dbReference type="RefSeq" id="WP_349204607.1">
    <property type="nucleotide sequence ID" value="NZ_JBBMFN010000015.1"/>
</dbReference>
<organism evidence="2 3">
    <name type="scientific">Niallia hominis</name>
    <dbReference type="NCBI Taxonomy" id="3133173"/>
    <lineage>
        <taxon>Bacteria</taxon>
        <taxon>Bacillati</taxon>
        <taxon>Bacillota</taxon>
        <taxon>Bacilli</taxon>
        <taxon>Bacillales</taxon>
        <taxon>Bacillaceae</taxon>
        <taxon>Niallia</taxon>
    </lineage>
</organism>
<accession>A0ABV1EX98</accession>
<dbReference type="Proteomes" id="UP001465426">
    <property type="component" value="Unassembled WGS sequence"/>
</dbReference>
<evidence type="ECO:0000256" key="1">
    <source>
        <dbReference type="SAM" id="Phobius"/>
    </source>
</evidence>
<evidence type="ECO:0000313" key="2">
    <source>
        <dbReference type="EMBL" id="MEQ2465706.1"/>
    </source>
</evidence>
<name>A0ABV1EX98_9BACI</name>